<dbReference type="GO" id="GO:0005975">
    <property type="term" value="P:carbohydrate metabolic process"/>
    <property type="evidence" value="ECO:0007669"/>
    <property type="project" value="InterPro"/>
</dbReference>
<reference evidence="7 8" key="1">
    <citation type="submission" date="2019-03" db="EMBL/GenBank/DDBJ databases">
        <title>Genomic Encyclopedia of Type Strains, Phase IV (KMG-IV): sequencing the most valuable type-strain genomes for metagenomic binning, comparative biology and taxonomic classification.</title>
        <authorList>
            <person name="Goeker M."/>
        </authorList>
    </citation>
    <scope>NUCLEOTIDE SEQUENCE [LARGE SCALE GENOMIC DNA]</scope>
    <source>
        <strain evidence="7 8">DSM 654</strain>
    </source>
</reference>
<evidence type="ECO:0000256" key="3">
    <source>
        <dbReference type="ARBA" id="ARBA00022679"/>
    </source>
</evidence>
<dbReference type="GO" id="GO:0004645">
    <property type="term" value="F:1,4-alpha-oligoglucan phosphorylase activity"/>
    <property type="evidence" value="ECO:0007669"/>
    <property type="project" value="InterPro"/>
</dbReference>
<dbReference type="Gene3D" id="3.90.400.10">
    <property type="entry name" value="Oligo-1,6-glucosidase, Domain 2"/>
    <property type="match status" value="1"/>
</dbReference>
<dbReference type="InterPro" id="IPR045857">
    <property type="entry name" value="O16G_dom_2"/>
</dbReference>
<dbReference type="Pfam" id="PF00128">
    <property type="entry name" value="Alpha-amylase"/>
    <property type="match status" value="1"/>
</dbReference>
<feature type="binding site" evidence="5">
    <location>
        <begin position="297"/>
        <end position="298"/>
    </location>
    <ligand>
        <name>substrate</name>
    </ligand>
</feature>
<dbReference type="OrthoDB" id="9805159at2"/>
<feature type="domain" description="Glycosyl hydrolase family 13 catalytic" evidence="6">
    <location>
        <begin position="6"/>
        <end position="439"/>
    </location>
</feature>
<feature type="binding site" evidence="5">
    <location>
        <position position="408"/>
    </location>
    <ligand>
        <name>substrate</name>
    </ligand>
</feature>
<gene>
    <name evidence="7" type="ORF">EV671_100426</name>
</gene>
<feature type="binding site" evidence="5">
    <location>
        <position position="95"/>
    </location>
    <ligand>
        <name>substrate</name>
    </ligand>
</feature>
<dbReference type="PANTHER" id="PTHR38784:SF1">
    <property type="entry name" value="SUCROSE PHOSPHORYLASE"/>
    <property type="match status" value="1"/>
</dbReference>
<dbReference type="RefSeq" id="WP_132570141.1">
    <property type="nucleotide sequence ID" value="NZ_CBCSGL010000063.1"/>
</dbReference>
<dbReference type="AlphaFoldDB" id="A0A4R3VE99"/>
<keyword evidence="8" id="KW-1185">Reference proteome</keyword>
<feature type="active site" description="Nucleophile" evidence="4">
    <location>
        <position position="200"/>
    </location>
</feature>
<comment type="caution">
    <text evidence="7">The sequence shown here is derived from an EMBL/GenBank/DDBJ whole genome shotgun (WGS) entry which is preliminary data.</text>
</comment>
<dbReference type="SUPFAM" id="SSF51445">
    <property type="entry name" value="(Trans)glycosidases"/>
    <property type="match status" value="1"/>
</dbReference>
<dbReference type="InterPro" id="IPR022527">
    <property type="entry name" value="Sucrose_phospho"/>
</dbReference>
<feature type="binding site" evidence="5">
    <location>
        <position position="240"/>
    </location>
    <ligand>
        <name>substrate</name>
    </ligand>
</feature>
<accession>A0A4R3VE99</accession>
<organism evidence="7 8">
    <name type="scientific">Roseateles saccharophilus</name>
    <name type="common">Pseudomonas saccharophila</name>
    <dbReference type="NCBI Taxonomy" id="304"/>
    <lineage>
        <taxon>Bacteria</taxon>
        <taxon>Pseudomonadati</taxon>
        <taxon>Pseudomonadota</taxon>
        <taxon>Betaproteobacteria</taxon>
        <taxon>Burkholderiales</taxon>
        <taxon>Sphaerotilaceae</taxon>
        <taxon>Roseateles</taxon>
    </lineage>
</organism>
<evidence type="ECO:0000259" key="6">
    <source>
        <dbReference type="SMART" id="SM00642"/>
    </source>
</evidence>
<dbReference type="SMART" id="SM00642">
    <property type="entry name" value="Aamy"/>
    <property type="match status" value="1"/>
</dbReference>
<evidence type="ECO:0000256" key="2">
    <source>
        <dbReference type="ARBA" id="ARBA00022676"/>
    </source>
</evidence>
<evidence type="ECO:0000313" key="7">
    <source>
        <dbReference type="EMBL" id="TCV02253.1"/>
    </source>
</evidence>
<evidence type="ECO:0000313" key="8">
    <source>
        <dbReference type="Proteomes" id="UP000295110"/>
    </source>
</evidence>
<dbReference type="Proteomes" id="UP000295110">
    <property type="component" value="Unassembled WGS sequence"/>
</dbReference>
<protein>
    <submittedName>
        <fullName evidence="7">Sucrose phosphorylase</fullName>
    </submittedName>
</protein>
<dbReference type="PIRSF" id="PIRSF003059">
    <property type="entry name" value="Sucrose_phosphorylase"/>
    <property type="match status" value="1"/>
</dbReference>
<sequence>MKNQVQLITYVDRLGGQRDGADLARLKKLLCEPGQPLADVFGGVHLLPFFHAIDGADAGFDPIDHTLVDPRLGDWSDIKALTEGLEVMGDVIVNHMSSESPQFQDFSAKGRESAYDGLFLTLDAVFPNGATERDLLTVYRPRPGLPLSYATLKNGERRILWTTFTAAQIDIAVHHPQGRAYLESILQTFAANGIRMVRLDAVGYAIKKAGASCFMMPETFGFIAEFAQAARALGIEVLVEIHAYYQRQIEIASQVDWVYDFALPPLVLHAFEFKTAGALKRWIAVRPTNALTVLDTHDGIGIIDIGADASDRAAHPGLVPPEELDALVERIHAASQGQSRKATGAAASNLDLYQVNCSFFDAMGRNETAYLLARAIQFFLPGVPQVYYVGLLAGHNDMELLARTQVGRDINRHYYDAAEIASDCERPVVRRLIELIRLRNRHPAFGGVFSVEAGGDDELHLRWQQGGDWAALRVNFASLDHELSCSADGGATERFAFS</sequence>
<name>A0A4R3VE99_ROSSA</name>
<dbReference type="EMBL" id="SMBU01000004">
    <property type="protein sequence ID" value="TCV02253.1"/>
    <property type="molecule type" value="Genomic_DNA"/>
</dbReference>
<dbReference type="InterPro" id="IPR006047">
    <property type="entry name" value="GH13_cat_dom"/>
</dbReference>
<keyword evidence="2" id="KW-0328">Glycosyltransferase</keyword>
<dbReference type="InterPro" id="IPR017853">
    <property type="entry name" value="GH"/>
</dbReference>
<proteinExistence type="inferred from homology"/>
<evidence type="ECO:0000256" key="4">
    <source>
        <dbReference type="PIRSR" id="PIRSR003059-1"/>
    </source>
</evidence>
<dbReference type="PANTHER" id="PTHR38784">
    <property type="entry name" value="SUCROSE PHOSPHORYLASE"/>
    <property type="match status" value="1"/>
</dbReference>
<dbReference type="NCBIfam" id="TIGR03852">
    <property type="entry name" value="sucrose_gtfA"/>
    <property type="match status" value="1"/>
</dbReference>
<comment type="similarity">
    <text evidence="1">Belongs to the glycosyl hydrolase 13 family. Sucrose phosphorylase subfamily.</text>
</comment>
<dbReference type="CDD" id="cd11355">
    <property type="entry name" value="AmyAc_Sucrose_phosphorylase"/>
    <property type="match status" value="1"/>
</dbReference>
<feature type="binding site" evidence="5">
    <location>
        <begin position="198"/>
        <end position="200"/>
    </location>
    <ligand>
        <name>substrate</name>
    </ligand>
</feature>
<feature type="active site" description="Proton donor" evidence="4">
    <location>
        <position position="240"/>
    </location>
</feature>
<evidence type="ECO:0000256" key="1">
    <source>
        <dbReference type="ARBA" id="ARBA00008452"/>
    </source>
</evidence>
<dbReference type="Gene3D" id="3.20.20.80">
    <property type="entry name" value="Glycosidases"/>
    <property type="match status" value="1"/>
</dbReference>
<keyword evidence="3" id="KW-0808">Transferase</keyword>
<dbReference type="SMR" id="A0A4R3VE99"/>
<dbReference type="InterPro" id="IPR016377">
    <property type="entry name" value="Sucrose_GGa_phosphorylase-rel"/>
</dbReference>
<feature type="binding site" evidence="5">
    <location>
        <position position="57"/>
    </location>
    <ligand>
        <name>substrate</name>
    </ligand>
</feature>
<feature type="binding site" evidence="5">
    <location>
        <begin position="351"/>
        <end position="354"/>
    </location>
    <ligand>
        <name>substrate</name>
    </ligand>
</feature>
<evidence type="ECO:0000256" key="5">
    <source>
        <dbReference type="PIRSR" id="PIRSR003059-2"/>
    </source>
</evidence>